<feature type="region of interest" description="Disordered" evidence="1">
    <location>
        <begin position="242"/>
        <end position="278"/>
    </location>
</feature>
<dbReference type="AlphaFoldDB" id="A0AB34G4R1"/>
<dbReference type="InterPro" id="IPR003124">
    <property type="entry name" value="WH2_dom"/>
</dbReference>
<dbReference type="GO" id="GO:0003779">
    <property type="term" value="F:actin binding"/>
    <property type="evidence" value="ECO:0007669"/>
    <property type="project" value="InterPro"/>
</dbReference>
<feature type="compositionally biased region" description="Low complexity" evidence="1">
    <location>
        <begin position="71"/>
        <end position="84"/>
    </location>
</feature>
<feature type="region of interest" description="Disordered" evidence="1">
    <location>
        <begin position="331"/>
        <end position="354"/>
    </location>
</feature>
<proteinExistence type="predicted"/>
<comment type="caution">
    <text evidence="3">The sequence shown here is derived from an EMBL/GenBank/DDBJ whole genome shotgun (WGS) entry which is preliminary data.</text>
</comment>
<feature type="compositionally biased region" description="Low complexity" evidence="1">
    <location>
        <begin position="110"/>
        <end position="121"/>
    </location>
</feature>
<keyword evidence="4" id="KW-1185">Reference proteome</keyword>
<feature type="compositionally biased region" description="Basic residues" evidence="1">
    <location>
        <begin position="178"/>
        <end position="195"/>
    </location>
</feature>
<evidence type="ECO:0000256" key="1">
    <source>
        <dbReference type="SAM" id="MobiDB-lite"/>
    </source>
</evidence>
<reference evidence="3" key="1">
    <citation type="submission" date="2023-01" db="EMBL/GenBank/DDBJ databases">
        <title>The growth and conidiation of Purpureocillium lavendulum are regulated by nitrogen source and histone H3K14 acetylation.</title>
        <authorList>
            <person name="Tang P."/>
            <person name="Han J."/>
            <person name="Zhang C."/>
            <person name="Tang P."/>
            <person name="Qi F."/>
            <person name="Zhang K."/>
            <person name="Liang L."/>
        </authorList>
    </citation>
    <scope>NUCLEOTIDE SEQUENCE</scope>
    <source>
        <strain evidence="3">YMF1.00683</strain>
    </source>
</reference>
<dbReference type="PROSITE" id="PS51082">
    <property type="entry name" value="WH2"/>
    <property type="match status" value="1"/>
</dbReference>
<protein>
    <recommendedName>
        <fullName evidence="2">WH2 domain-containing protein</fullName>
    </recommendedName>
</protein>
<accession>A0AB34G4R1</accession>
<sequence length="369" mass="37058">MDVVRFSPASGIRAVSFWLQRLAVPPLIVSTSPALWLPLGAYHLAISVKNALLADISKGKALKKAVTNDRSAPVVGKSSSSSGPPVGGAPPIPGGLAPPVPGNRARSNSDQGSGQAAAAAMDSAPQLGGLFAGGMPKLKKRSGGVNTGANNDSSRVCSFGTETPGRICAETTGCRSPSHSRTRTARATAGRRRQLKKDERAGKGAAAADRQEATASAYIPQTVVNRKTALCACAASSTTSATRSVRSDTLRTTSSPSAAIGPQLARGTTTSSSFGSASATEPVTRCSIAASAASSAASFQRALSPISRCASCHSGGRTFLAQCAASAASSQRGANPSDADISTPAASVENPGVLPTTVHAGSKLVHAVL</sequence>
<gene>
    <name evidence="3" type="ORF">O9K51_00671</name>
</gene>
<evidence type="ECO:0000313" key="4">
    <source>
        <dbReference type="Proteomes" id="UP001163105"/>
    </source>
</evidence>
<feature type="region of interest" description="Disordered" evidence="1">
    <location>
        <begin position="171"/>
        <end position="211"/>
    </location>
</feature>
<evidence type="ECO:0000313" key="3">
    <source>
        <dbReference type="EMBL" id="KAJ6445906.1"/>
    </source>
</evidence>
<feature type="region of interest" description="Disordered" evidence="1">
    <location>
        <begin position="67"/>
        <end position="121"/>
    </location>
</feature>
<feature type="compositionally biased region" description="Low complexity" evidence="1">
    <location>
        <begin position="267"/>
        <end position="278"/>
    </location>
</feature>
<dbReference type="Pfam" id="PF02205">
    <property type="entry name" value="WH2"/>
    <property type="match status" value="1"/>
</dbReference>
<feature type="domain" description="WH2" evidence="2">
    <location>
        <begin position="48"/>
        <end position="65"/>
    </location>
</feature>
<dbReference type="Proteomes" id="UP001163105">
    <property type="component" value="Unassembled WGS sequence"/>
</dbReference>
<dbReference type="EMBL" id="JAQHRD010000001">
    <property type="protein sequence ID" value="KAJ6445906.1"/>
    <property type="molecule type" value="Genomic_DNA"/>
</dbReference>
<evidence type="ECO:0000259" key="2">
    <source>
        <dbReference type="PROSITE" id="PS51082"/>
    </source>
</evidence>
<feature type="compositionally biased region" description="Pro residues" evidence="1">
    <location>
        <begin position="87"/>
        <end position="101"/>
    </location>
</feature>
<organism evidence="3 4">
    <name type="scientific">Purpureocillium lavendulum</name>
    <dbReference type="NCBI Taxonomy" id="1247861"/>
    <lineage>
        <taxon>Eukaryota</taxon>
        <taxon>Fungi</taxon>
        <taxon>Dikarya</taxon>
        <taxon>Ascomycota</taxon>
        <taxon>Pezizomycotina</taxon>
        <taxon>Sordariomycetes</taxon>
        <taxon>Hypocreomycetidae</taxon>
        <taxon>Hypocreales</taxon>
        <taxon>Ophiocordycipitaceae</taxon>
        <taxon>Purpureocillium</taxon>
    </lineage>
</organism>
<name>A0AB34G4R1_9HYPO</name>